<organism evidence="2 3">
    <name type="scientific">Panagrellus redivivus</name>
    <name type="common">Microworm</name>
    <dbReference type="NCBI Taxonomy" id="6233"/>
    <lineage>
        <taxon>Eukaryota</taxon>
        <taxon>Metazoa</taxon>
        <taxon>Ecdysozoa</taxon>
        <taxon>Nematoda</taxon>
        <taxon>Chromadorea</taxon>
        <taxon>Rhabditida</taxon>
        <taxon>Tylenchina</taxon>
        <taxon>Panagrolaimomorpha</taxon>
        <taxon>Panagrolaimoidea</taxon>
        <taxon>Panagrolaimidae</taxon>
        <taxon>Panagrellus</taxon>
    </lineage>
</organism>
<feature type="chain" id="PRO_5028835430" evidence="1">
    <location>
        <begin position="19"/>
        <end position="246"/>
    </location>
</feature>
<accession>A0A7E4USR2</accession>
<dbReference type="AlphaFoldDB" id="A0A7E4USR2"/>
<reference evidence="2" key="1">
    <citation type="journal article" date="2013" name="Genetics">
        <title>The draft genome and transcriptome of Panagrellus redivivus are shaped by the harsh demands of a free-living lifestyle.</title>
        <authorList>
            <person name="Srinivasan J."/>
            <person name="Dillman A.R."/>
            <person name="Macchietto M.G."/>
            <person name="Heikkinen L."/>
            <person name="Lakso M."/>
            <person name="Fracchia K.M."/>
            <person name="Antoshechkin I."/>
            <person name="Mortazavi A."/>
            <person name="Wong G."/>
            <person name="Sternberg P.W."/>
        </authorList>
    </citation>
    <scope>NUCLEOTIDE SEQUENCE [LARGE SCALE GENOMIC DNA]</scope>
    <source>
        <strain evidence="2">MT8872</strain>
    </source>
</reference>
<dbReference type="WBParaSite" id="Pan_g1240.t1">
    <property type="protein sequence ID" value="Pan_g1240.t1"/>
    <property type="gene ID" value="Pan_g1240"/>
</dbReference>
<keyword evidence="2" id="KW-1185">Reference proteome</keyword>
<reference evidence="3" key="2">
    <citation type="submission" date="2020-10" db="UniProtKB">
        <authorList>
            <consortium name="WormBaseParasite"/>
        </authorList>
    </citation>
    <scope>IDENTIFICATION</scope>
</reference>
<evidence type="ECO:0000313" key="3">
    <source>
        <dbReference type="WBParaSite" id="Pan_g1240.t1"/>
    </source>
</evidence>
<proteinExistence type="predicted"/>
<feature type="signal peptide" evidence="1">
    <location>
        <begin position="1"/>
        <end position="18"/>
    </location>
</feature>
<evidence type="ECO:0000256" key="1">
    <source>
        <dbReference type="SAM" id="SignalP"/>
    </source>
</evidence>
<keyword evidence="1" id="KW-0732">Signal</keyword>
<evidence type="ECO:0000313" key="2">
    <source>
        <dbReference type="Proteomes" id="UP000492821"/>
    </source>
</evidence>
<protein>
    <submittedName>
        <fullName evidence="3">PXA domain-containing protein</fullName>
    </submittedName>
</protein>
<dbReference type="Proteomes" id="UP000492821">
    <property type="component" value="Unassembled WGS sequence"/>
</dbReference>
<name>A0A7E4USR2_PANRE</name>
<sequence>MVLITVAYFGTLFWEVYSKNCFPHARNPLPTGNSADSDENEEWHDAESATPQQVANAAAFYRRQASEAISAESPLILLSDMVGIFGKADRIRRLIASYPIDRDVRENPDYSDLTRTVHTIQCLLDVAFNTVGMGARRCDVLQVGRLGREVWGVLSIEVTEGRATFEESVSIHLMRQVNILIKIVTKAVLPSPAKAGFLSFLKDWAVILARGSLQRVTPYLLHRFGQAIAVFHATSKYHQVVGPIPT</sequence>